<comment type="cofactor">
    <cofactor evidence="1 12">
        <name>heme b</name>
        <dbReference type="ChEBI" id="CHEBI:60344"/>
    </cofactor>
</comment>
<comment type="subcellular location">
    <subcellularLocation>
        <location evidence="12">Cell membrane</location>
        <topology evidence="12">Multi-pass membrane protein</topology>
    </subcellularLocation>
    <subcellularLocation>
        <location evidence="2">Membrane</location>
        <topology evidence="2">Multi-pass membrane protein</topology>
    </subcellularLocation>
</comment>
<gene>
    <name evidence="12" type="primary">ctaA</name>
    <name evidence="13" type="ORF">COO09_17345</name>
</gene>
<evidence type="ECO:0000256" key="6">
    <source>
        <dbReference type="ARBA" id="ARBA00023002"/>
    </source>
</evidence>
<comment type="caution">
    <text evidence="13">The sequence shown here is derived from an EMBL/GenBank/DDBJ whole genome shotgun (WGS) entry which is preliminary data.</text>
</comment>
<keyword evidence="5 12" id="KW-1133">Transmembrane helix</keyword>
<name>A0A2A4FRI3_9SPHN</name>
<dbReference type="GO" id="GO:0046872">
    <property type="term" value="F:metal ion binding"/>
    <property type="evidence" value="ECO:0007669"/>
    <property type="project" value="UniProtKB-KW"/>
</dbReference>
<feature type="transmembrane region" description="Helical" evidence="12">
    <location>
        <begin position="258"/>
        <end position="284"/>
    </location>
</feature>
<dbReference type="HAMAP" id="MF_01665">
    <property type="entry name" value="HemeA_synth_type2"/>
    <property type="match status" value="1"/>
</dbReference>
<evidence type="ECO:0000256" key="8">
    <source>
        <dbReference type="ARBA" id="ARBA00023133"/>
    </source>
</evidence>
<feature type="transmembrane region" description="Helical" evidence="12">
    <location>
        <begin position="67"/>
        <end position="90"/>
    </location>
</feature>
<dbReference type="EC" id="1.17.99.9" evidence="12"/>
<comment type="catalytic activity">
    <reaction evidence="11">
        <text>Fe(II)-heme o + 2 A + H2O = Fe(II)-heme a + 2 AH2</text>
        <dbReference type="Rhea" id="RHEA:63388"/>
        <dbReference type="ChEBI" id="CHEBI:13193"/>
        <dbReference type="ChEBI" id="CHEBI:15377"/>
        <dbReference type="ChEBI" id="CHEBI:17499"/>
        <dbReference type="ChEBI" id="CHEBI:60530"/>
        <dbReference type="ChEBI" id="CHEBI:61715"/>
        <dbReference type="EC" id="1.17.99.9"/>
    </reaction>
    <physiologicalReaction direction="left-to-right" evidence="11">
        <dbReference type="Rhea" id="RHEA:63389"/>
    </physiologicalReaction>
</comment>
<feature type="transmembrane region" description="Helical" evidence="12">
    <location>
        <begin position="185"/>
        <end position="204"/>
    </location>
</feature>
<feature type="transmembrane region" description="Helical" evidence="12">
    <location>
        <begin position="155"/>
        <end position="173"/>
    </location>
</feature>
<sequence>MRAQQGNRYPGPWPHPIPLHVDPPRYYARRRVSRRSCTSSGLIPATRWRMSAAMSLFSRPEQPAPRALALSNWLFLIALLVFAIVVVGGITRLTESGLSITEWKPVRGIIPPLNAAEWQAEFENYKRIPQYAAFNLHMDLEGFKAIYFWEYLHRLLARAIGAVLAAVMLVAWWKRAIPWGYGRRMIGIFLLGGLQGAIGWWMVYSGLSVRTEVSHIRLAVHLIAALLIFAALVWTALDLRRLDRDPTARPASLTRLGLAALLILAIQIMLGAFVAGLRAGYAFASWPRMGDQWFPSGGWNPALGIANLWDNPIVVQFIHRWWAWVAAFAALALARAARNHGAKGPVQAVAALVALQIGLGIATLMTGVQIDIAVAHQAAAVLLLAAVLWAGHAVGQKKVL</sequence>
<dbReference type="Proteomes" id="UP000218934">
    <property type="component" value="Unassembled WGS sequence"/>
</dbReference>
<keyword evidence="8 12" id="KW-0350">Heme biosynthesis</keyword>
<dbReference type="PANTHER" id="PTHR23289">
    <property type="entry name" value="CYTOCHROME C OXIDASE ASSEMBLY PROTEIN COX15"/>
    <property type="match status" value="1"/>
</dbReference>
<keyword evidence="7 12" id="KW-0408">Iron</keyword>
<dbReference type="PANTHER" id="PTHR23289:SF2">
    <property type="entry name" value="CYTOCHROME C OXIDASE ASSEMBLY PROTEIN COX15 HOMOLOG"/>
    <property type="match status" value="1"/>
</dbReference>
<organism evidence="13 14">
    <name type="scientific">Rhizorhabdus dicambivorans</name>
    <dbReference type="NCBI Taxonomy" id="1850238"/>
    <lineage>
        <taxon>Bacteria</taxon>
        <taxon>Pseudomonadati</taxon>
        <taxon>Pseudomonadota</taxon>
        <taxon>Alphaproteobacteria</taxon>
        <taxon>Sphingomonadales</taxon>
        <taxon>Sphingomonadaceae</taxon>
        <taxon>Rhizorhabdus</taxon>
    </lineage>
</organism>
<dbReference type="UniPathway" id="UPA00269">
    <property type="reaction ID" value="UER00713"/>
</dbReference>
<accession>A0A2A4FRI3</accession>
<evidence type="ECO:0000313" key="14">
    <source>
        <dbReference type="Proteomes" id="UP000218934"/>
    </source>
</evidence>
<reference evidence="13 14" key="1">
    <citation type="submission" date="2017-09" db="EMBL/GenBank/DDBJ databases">
        <title>The Catabolism of 3,6-Dichlorosalicylic acid is Initiated by the Cytochrome P450 Monooxygenase DsmABC in Rhizorhabdus dicambivorans Ndbn-20.</title>
        <authorList>
            <person name="Na L."/>
        </authorList>
    </citation>
    <scope>NUCLEOTIDE SEQUENCE [LARGE SCALE GENOMIC DNA]</scope>
    <source>
        <strain evidence="13 14">Ndbn-20m</strain>
    </source>
</reference>
<comment type="pathway">
    <text evidence="10 12">Porphyrin-containing compound metabolism; heme A biosynthesis; heme A from heme O: step 1/1.</text>
</comment>
<feature type="binding site" description="axial binding residue" evidence="12">
    <location>
        <position position="376"/>
    </location>
    <ligand>
        <name>heme</name>
        <dbReference type="ChEBI" id="CHEBI:30413"/>
    </ligand>
    <ligandPart>
        <name>Fe</name>
        <dbReference type="ChEBI" id="CHEBI:18248"/>
    </ligandPart>
</feature>
<keyword evidence="9 12" id="KW-0472">Membrane</keyword>
<dbReference type="GO" id="GO:0006784">
    <property type="term" value="P:heme A biosynthetic process"/>
    <property type="evidence" value="ECO:0007669"/>
    <property type="project" value="UniProtKB-UniRule"/>
</dbReference>
<evidence type="ECO:0000313" key="13">
    <source>
        <dbReference type="EMBL" id="PCE41023.1"/>
    </source>
</evidence>
<comment type="similarity">
    <text evidence="12">Belongs to the COX15/CtaA family. Type 2 subfamily.</text>
</comment>
<keyword evidence="4 12" id="KW-0479">Metal-binding</keyword>
<feature type="transmembrane region" description="Helical" evidence="12">
    <location>
        <begin position="374"/>
        <end position="394"/>
    </location>
</feature>
<feature type="transmembrane region" description="Helical" evidence="12">
    <location>
        <begin position="216"/>
        <end position="237"/>
    </location>
</feature>
<evidence type="ECO:0000256" key="9">
    <source>
        <dbReference type="ARBA" id="ARBA00023136"/>
    </source>
</evidence>
<dbReference type="Pfam" id="PF02628">
    <property type="entry name" value="COX15-CtaA"/>
    <property type="match status" value="1"/>
</dbReference>
<comment type="subunit">
    <text evidence="12">Interacts with CtaB.</text>
</comment>
<evidence type="ECO:0000256" key="1">
    <source>
        <dbReference type="ARBA" id="ARBA00001970"/>
    </source>
</evidence>
<evidence type="ECO:0000256" key="10">
    <source>
        <dbReference type="ARBA" id="ARBA00044501"/>
    </source>
</evidence>
<dbReference type="KEGG" id="rdi:CMV14_15435"/>
<feature type="binding site" description="axial binding residue" evidence="12">
    <location>
        <position position="319"/>
    </location>
    <ligand>
        <name>heme</name>
        <dbReference type="ChEBI" id="CHEBI:30413"/>
    </ligand>
    <ligandPart>
        <name>Fe</name>
        <dbReference type="ChEBI" id="CHEBI:18248"/>
    </ligandPart>
</feature>
<dbReference type="GO" id="GO:0016653">
    <property type="term" value="F:oxidoreductase activity, acting on NAD(P)H, heme protein as acceptor"/>
    <property type="evidence" value="ECO:0007669"/>
    <property type="project" value="TreeGrafter"/>
</dbReference>
<keyword evidence="6 12" id="KW-0560">Oxidoreductase</keyword>
<comment type="function">
    <text evidence="12">Catalyzes the conversion of heme O to heme A by two successive hydroxylations of the methyl group at C8. The first hydroxylation forms heme I, the second hydroxylation results in an unstable dihydroxymethyl group, which spontaneously dehydrates, resulting in the formyl group of heme A.</text>
</comment>
<keyword evidence="3 12" id="KW-0812">Transmembrane</keyword>
<evidence type="ECO:0000256" key="7">
    <source>
        <dbReference type="ARBA" id="ARBA00023004"/>
    </source>
</evidence>
<dbReference type="OrthoDB" id="9793156at2"/>
<feature type="transmembrane region" description="Helical" evidence="12">
    <location>
        <begin position="349"/>
        <end position="368"/>
    </location>
</feature>
<dbReference type="InterPro" id="IPR023754">
    <property type="entry name" value="HemeA_Synthase_type2"/>
</dbReference>
<feature type="transmembrane region" description="Helical" evidence="12">
    <location>
        <begin position="321"/>
        <end position="337"/>
    </location>
</feature>
<protein>
    <recommendedName>
        <fullName evidence="12">Heme A synthase</fullName>
        <shortName evidence="12">HAS</shortName>
        <ecNumber evidence="12">1.17.99.9</ecNumber>
    </recommendedName>
    <alternativeName>
        <fullName evidence="12">Cytochrome aa3-controlling protein</fullName>
    </alternativeName>
</protein>
<proteinExistence type="inferred from homology"/>
<keyword evidence="14" id="KW-1185">Reference proteome</keyword>
<dbReference type="EMBL" id="NWUF01000020">
    <property type="protein sequence ID" value="PCE41023.1"/>
    <property type="molecule type" value="Genomic_DNA"/>
</dbReference>
<evidence type="ECO:0000256" key="11">
    <source>
        <dbReference type="ARBA" id="ARBA00048044"/>
    </source>
</evidence>
<keyword evidence="12" id="KW-1003">Cell membrane</keyword>
<evidence type="ECO:0000256" key="5">
    <source>
        <dbReference type="ARBA" id="ARBA00022989"/>
    </source>
</evidence>
<evidence type="ECO:0000256" key="2">
    <source>
        <dbReference type="ARBA" id="ARBA00004141"/>
    </source>
</evidence>
<dbReference type="AlphaFoldDB" id="A0A2A4FRI3"/>
<evidence type="ECO:0000256" key="12">
    <source>
        <dbReference type="HAMAP-Rule" id="MF_01665"/>
    </source>
</evidence>
<dbReference type="InterPro" id="IPR003780">
    <property type="entry name" value="COX15/CtaA_fam"/>
</dbReference>
<evidence type="ECO:0000256" key="3">
    <source>
        <dbReference type="ARBA" id="ARBA00022692"/>
    </source>
</evidence>
<dbReference type="GO" id="GO:0120547">
    <property type="term" value="F:heme A synthase activity"/>
    <property type="evidence" value="ECO:0007669"/>
    <property type="project" value="UniProtKB-EC"/>
</dbReference>
<evidence type="ECO:0000256" key="4">
    <source>
        <dbReference type="ARBA" id="ARBA00022723"/>
    </source>
</evidence>
<dbReference type="GO" id="GO:0005886">
    <property type="term" value="C:plasma membrane"/>
    <property type="evidence" value="ECO:0007669"/>
    <property type="project" value="UniProtKB-SubCell"/>
</dbReference>